<organism evidence="8 9">
    <name type="scientific">Schaalia hyovaginalis</name>
    <dbReference type="NCBI Taxonomy" id="29316"/>
    <lineage>
        <taxon>Bacteria</taxon>
        <taxon>Bacillati</taxon>
        <taxon>Actinomycetota</taxon>
        <taxon>Actinomycetes</taxon>
        <taxon>Actinomycetales</taxon>
        <taxon>Actinomycetaceae</taxon>
        <taxon>Schaalia</taxon>
    </lineage>
</organism>
<feature type="transmembrane region" description="Helical" evidence="6">
    <location>
        <begin position="44"/>
        <end position="62"/>
    </location>
</feature>
<comment type="subcellular location">
    <subcellularLocation>
        <location evidence="1">Cell membrane</location>
        <topology evidence="1">Multi-pass membrane protein</topology>
    </subcellularLocation>
</comment>
<dbReference type="PROSITE" id="PS00154">
    <property type="entry name" value="ATPASE_E1_E2"/>
    <property type="match status" value="1"/>
</dbReference>
<dbReference type="GO" id="GO:0005524">
    <property type="term" value="F:ATP binding"/>
    <property type="evidence" value="ECO:0007669"/>
    <property type="project" value="InterPro"/>
</dbReference>
<dbReference type="GO" id="GO:0005886">
    <property type="term" value="C:plasma membrane"/>
    <property type="evidence" value="ECO:0007669"/>
    <property type="project" value="UniProtKB-SubCell"/>
</dbReference>
<dbReference type="PANTHER" id="PTHR42861">
    <property type="entry name" value="CALCIUM-TRANSPORTING ATPASE"/>
    <property type="match status" value="1"/>
</dbReference>
<dbReference type="SUPFAM" id="SSF81665">
    <property type="entry name" value="Calcium ATPase, transmembrane domain M"/>
    <property type="match status" value="1"/>
</dbReference>
<dbReference type="NCBIfam" id="TIGR01494">
    <property type="entry name" value="ATPase_P-type"/>
    <property type="match status" value="2"/>
</dbReference>
<evidence type="ECO:0000256" key="3">
    <source>
        <dbReference type="ARBA" id="ARBA00022967"/>
    </source>
</evidence>
<dbReference type="EC" id="3.6.3.-" evidence="8"/>
<keyword evidence="3" id="KW-1278">Translocase</keyword>
<dbReference type="InterPro" id="IPR023299">
    <property type="entry name" value="ATPase_P-typ_cyto_dom_N"/>
</dbReference>
<feature type="transmembrane region" description="Helical" evidence="6">
    <location>
        <begin position="691"/>
        <end position="709"/>
    </location>
</feature>
<feature type="transmembrane region" description="Helical" evidence="6">
    <location>
        <begin position="752"/>
        <end position="772"/>
    </location>
</feature>
<dbReference type="Gene3D" id="1.20.1110.10">
    <property type="entry name" value="Calcium-transporting ATPase, transmembrane domain"/>
    <property type="match status" value="1"/>
</dbReference>
<dbReference type="InterPro" id="IPR059000">
    <property type="entry name" value="ATPase_P-type_domA"/>
</dbReference>
<dbReference type="AlphaFoldDB" id="A0A923E714"/>
<dbReference type="SFLD" id="SFLDS00003">
    <property type="entry name" value="Haloacid_Dehalogenase"/>
    <property type="match status" value="1"/>
</dbReference>
<dbReference type="EMBL" id="JACHMK010000001">
    <property type="protein sequence ID" value="MBB6334709.1"/>
    <property type="molecule type" value="Genomic_DNA"/>
</dbReference>
<keyword evidence="2 6" id="KW-0812">Transmembrane</keyword>
<dbReference type="Proteomes" id="UP000617426">
    <property type="component" value="Unassembled WGS sequence"/>
</dbReference>
<feature type="transmembrane region" description="Helical" evidence="6">
    <location>
        <begin position="664"/>
        <end position="685"/>
    </location>
</feature>
<dbReference type="SUPFAM" id="SSF81653">
    <property type="entry name" value="Calcium ATPase, transduction domain A"/>
    <property type="match status" value="1"/>
</dbReference>
<sequence>MEKLIDIQQGLTAADVRERIARGEVNTTTSKTSRSLGSIIRENVFTAFNAILATAAVLILVFGHVQDAVFAGVMIFNAVIGITSEIRAKRTLDSLAIVDAPRARVRRDGSVVEVPASQVVLDEVILIELGDQICADGVVAASGGLEVDESILTGESEPVKKQEGDPLLAGTSVVSGSATMRATTVGDRVYAQDLARRARVYSPTVSQIQTSIDRVLKVISALLLPMIALTIWSQTRIAEGADWSGAIVLAVASVVGMIPQGLVLLTSMNFAIGSATLARRGVLVQELPAVEVLARVDALCTDKTGTLTTGRIAVRELSLFEEAPEEAGAALAALTALSSNETSRAIERALEQDLPALEPEWSVPFSSARKWAAIGTGSANWYLGAPEILLPEGPSTELGRRIDSEAASGRRVVVLVAAAPSAPTEELAPQRRPLGLVILEEELRSDAAETMAYFEEQGIRLRVISGDNALTVGALAQRAGLHRPDGGELRVVDARELPDDHLSDEFADAVEGADVFGRVTPEQKRAMVQALQARGHCVAMTGDGVNDALALKDADLGIAMGEGARATKAVAQIVLVDSRFSVLPGVLAEGRRIIANMERVAALFLSKTVYAAITVIAIAIAAAPYPFLPRHFTYIGAFTIGIPAFALALAPNARRYVPGFLSRILSLAVPAGIGLAVASLSAYHLVGVGTVEGRTAATLALMIGALWLLSITARPLVGWRILLLAAMGAMAALGVLVPVTRDFFALAVPTPGQWAVIVVAGVLAGAAIEAAYRMLNRRLVKRAEEAGRA</sequence>
<dbReference type="InterPro" id="IPR008250">
    <property type="entry name" value="ATPase_P-typ_transduc_dom_A_sf"/>
</dbReference>
<accession>A0A923E714</accession>
<dbReference type="InterPro" id="IPR018303">
    <property type="entry name" value="ATPase_P-typ_P_site"/>
</dbReference>
<evidence type="ECO:0000259" key="7">
    <source>
        <dbReference type="Pfam" id="PF00122"/>
    </source>
</evidence>
<feature type="domain" description="P-type ATPase A" evidence="7">
    <location>
        <begin position="100"/>
        <end position="197"/>
    </location>
</feature>
<protein>
    <submittedName>
        <fullName evidence="8">Cation-transporting ATPase E</fullName>
        <ecNumber evidence="8">3.6.3.-</ecNumber>
    </submittedName>
</protein>
<feature type="transmembrane region" description="Helical" evidence="6">
    <location>
        <begin position="631"/>
        <end position="652"/>
    </location>
</feature>
<gene>
    <name evidence="8" type="ORF">HD592_001274</name>
</gene>
<evidence type="ECO:0000256" key="4">
    <source>
        <dbReference type="ARBA" id="ARBA00022989"/>
    </source>
</evidence>
<evidence type="ECO:0000256" key="2">
    <source>
        <dbReference type="ARBA" id="ARBA00022692"/>
    </source>
</evidence>
<dbReference type="InterPro" id="IPR044492">
    <property type="entry name" value="P_typ_ATPase_HD_dom"/>
</dbReference>
<dbReference type="Gene3D" id="3.40.1110.10">
    <property type="entry name" value="Calcium-transporting ATPase, cytoplasmic domain N"/>
    <property type="match status" value="1"/>
</dbReference>
<dbReference type="RefSeq" id="WP_184452641.1">
    <property type="nucleotide sequence ID" value="NZ_JACHMK010000001.1"/>
</dbReference>
<feature type="transmembrane region" description="Helical" evidence="6">
    <location>
        <begin position="246"/>
        <end position="272"/>
    </location>
</feature>
<name>A0A923E714_9ACTO</name>
<keyword evidence="5 6" id="KW-0472">Membrane</keyword>
<feature type="transmembrane region" description="Helical" evidence="6">
    <location>
        <begin position="215"/>
        <end position="234"/>
    </location>
</feature>
<dbReference type="Gene3D" id="3.40.50.1000">
    <property type="entry name" value="HAD superfamily/HAD-like"/>
    <property type="match status" value="1"/>
</dbReference>
<dbReference type="SFLD" id="SFLDF00027">
    <property type="entry name" value="p-type_atpase"/>
    <property type="match status" value="1"/>
</dbReference>
<dbReference type="InterPro" id="IPR023214">
    <property type="entry name" value="HAD_sf"/>
</dbReference>
<evidence type="ECO:0000256" key="6">
    <source>
        <dbReference type="SAM" id="Phobius"/>
    </source>
</evidence>
<evidence type="ECO:0000313" key="9">
    <source>
        <dbReference type="Proteomes" id="UP000617426"/>
    </source>
</evidence>
<evidence type="ECO:0000256" key="1">
    <source>
        <dbReference type="ARBA" id="ARBA00004651"/>
    </source>
</evidence>
<comment type="caution">
    <text evidence="8">The sequence shown here is derived from an EMBL/GenBank/DDBJ whole genome shotgun (WGS) entry which is preliminary data.</text>
</comment>
<reference evidence="8" key="1">
    <citation type="submission" date="2020-08" db="EMBL/GenBank/DDBJ databases">
        <title>Sequencing the genomes of 1000 actinobacteria strains.</title>
        <authorList>
            <person name="Klenk H.-P."/>
        </authorList>
    </citation>
    <scope>NUCLEOTIDE SEQUENCE</scope>
    <source>
        <strain evidence="8">DSM 10695</strain>
    </source>
</reference>
<keyword evidence="8" id="KW-0378">Hydrolase</keyword>
<evidence type="ECO:0000256" key="5">
    <source>
        <dbReference type="ARBA" id="ARBA00023136"/>
    </source>
</evidence>
<dbReference type="SFLD" id="SFLDG00002">
    <property type="entry name" value="C1.7:_P-type_atpase_like"/>
    <property type="match status" value="1"/>
</dbReference>
<dbReference type="InterPro" id="IPR036412">
    <property type="entry name" value="HAD-like_sf"/>
</dbReference>
<feature type="transmembrane region" description="Helical" evidence="6">
    <location>
        <begin position="68"/>
        <end position="86"/>
    </location>
</feature>
<dbReference type="GO" id="GO:0016887">
    <property type="term" value="F:ATP hydrolysis activity"/>
    <property type="evidence" value="ECO:0007669"/>
    <property type="project" value="InterPro"/>
</dbReference>
<keyword evidence="4 6" id="KW-1133">Transmembrane helix</keyword>
<dbReference type="Gene3D" id="2.70.150.10">
    <property type="entry name" value="Calcium-transporting ATPase, cytoplasmic transduction domain A"/>
    <property type="match status" value="1"/>
</dbReference>
<dbReference type="SUPFAM" id="SSF56784">
    <property type="entry name" value="HAD-like"/>
    <property type="match status" value="1"/>
</dbReference>
<keyword evidence="9" id="KW-1185">Reference proteome</keyword>
<dbReference type="PRINTS" id="PR00119">
    <property type="entry name" value="CATATPASE"/>
</dbReference>
<feature type="transmembrane region" description="Helical" evidence="6">
    <location>
        <begin position="600"/>
        <end position="625"/>
    </location>
</feature>
<dbReference type="InterPro" id="IPR001757">
    <property type="entry name" value="P_typ_ATPase"/>
</dbReference>
<dbReference type="InterPro" id="IPR023298">
    <property type="entry name" value="ATPase_P-typ_TM_dom_sf"/>
</dbReference>
<feature type="transmembrane region" description="Helical" evidence="6">
    <location>
        <begin position="721"/>
        <end position="740"/>
    </location>
</feature>
<dbReference type="Pfam" id="PF00702">
    <property type="entry name" value="Hydrolase"/>
    <property type="match status" value="1"/>
</dbReference>
<dbReference type="Pfam" id="PF00122">
    <property type="entry name" value="E1-E2_ATPase"/>
    <property type="match status" value="1"/>
</dbReference>
<proteinExistence type="predicted"/>
<evidence type="ECO:0000313" key="8">
    <source>
        <dbReference type="EMBL" id="MBB6334709.1"/>
    </source>
</evidence>